<sequence length="228" mass="24409">MMMMDGAIAISRFSASNAPLLIRSMATQKPTPSTTKTVTSKKVKGKWVRGFTKWEIESHWQDESSDRSITELLKFSDVSRVEFTTTVFPVGEKPRPGNSSSTPPVKLLTRVEQLRLLTKAEKAGLLSAAEKSGLSLSTIERLGLLSKAEELGILSAATDPSTPSALFSLSLGLLAVGPVCVYLVPEDYPWQIGLQVVVALLSVVGGSAVFGASNLVSTLQKIYTVLPG</sequence>
<dbReference type="EMBL" id="RXGB01002514">
    <property type="protein sequence ID" value="TMW94844.1"/>
    <property type="molecule type" value="Genomic_DNA"/>
</dbReference>
<evidence type="ECO:0000313" key="2">
    <source>
        <dbReference type="EMBL" id="TMW94844.1"/>
    </source>
</evidence>
<feature type="transmembrane region" description="Helical" evidence="1">
    <location>
        <begin position="165"/>
        <end position="184"/>
    </location>
</feature>
<feature type="transmembrane region" description="Helical" evidence="1">
    <location>
        <begin position="196"/>
        <end position="216"/>
    </location>
</feature>
<proteinExistence type="predicted"/>
<reference evidence="2" key="1">
    <citation type="submission" date="2019-05" db="EMBL/GenBank/DDBJ databases">
        <title>The de novo reference genome and transcriptome assemblies of the wild tomato species Solanum chilense.</title>
        <authorList>
            <person name="Stam R."/>
            <person name="Nosenko T."/>
            <person name="Hoerger A.C."/>
            <person name="Stephan W."/>
            <person name="Seidel M.A."/>
            <person name="Kuhn J.M.M."/>
            <person name="Haberer G."/>
            <person name="Tellier A."/>
        </authorList>
    </citation>
    <scope>NUCLEOTIDE SEQUENCE</scope>
    <source>
        <tissue evidence="2">Mature leaves</tissue>
    </source>
</reference>
<keyword evidence="1" id="KW-1133">Transmembrane helix</keyword>
<dbReference type="InterPro" id="IPR009500">
    <property type="entry name" value="DUF1118"/>
</dbReference>
<keyword evidence="1" id="KW-0812">Transmembrane</keyword>
<name>A0A6N2BJU3_SOLCI</name>
<protein>
    <submittedName>
        <fullName evidence="2">Uncharacterized protein</fullName>
    </submittedName>
</protein>
<evidence type="ECO:0000256" key="1">
    <source>
        <dbReference type="SAM" id="Phobius"/>
    </source>
</evidence>
<comment type="caution">
    <text evidence="2">The sequence shown here is derived from an EMBL/GenBank/DDBJ whole genome shotgun (WGS) entry which is preliminary data.</text>
</comment>
<accession>A0A6N2BJU3</accession>
<dbReference type="Pfam" id="PF06549">
    <property type="entry name" value="DUF1118"/>
    <property type="match status" value="1"/>
</dbReference>
<gene>
    <name evidence="2" type="ORF">EJD97_009709</name>
</gene>
<organism evidence="2">
    <name type="scientific">Solanum chilense</name>
    <name type="common">Tomato</name>
    <name type="synonym">Lycopersicon chilense</name>
    <dbReference type="NCBI Taxonomy" id="4083"/>
    <lineage>
        <taxon>Eukaryota</taxon>
        <taxon>Viridiplantae</taxon>
        <taxon>Streptophyta</taxon>
        <taxon>Embryophyta</taxon>
        <taxon>Tracheophyta</taxon>
        <taxon>Spermatophyta</taxon>
        <taxon>Magnoliopsida</taxon>
        <taxon>eudicotyledons</taxon>
        <taxon>Gunneridae</taxon>
        <taxon>Pentapetalae</taxon>
        <taxon>asterids</taxon>
        <taxon>lamiids</taxon>
        <taxon>Solanales</taxon>
        <taxon>Solanaceae</taxon>
        <taxon>Solanoideae</taxon>
        <taxon>Solaneae</taxon>
        <taxon>Solanum</taxon>
        <taxon>Solanum subgen. Lycopersicon</taxon>
    </lineage>
</organism>
<keyword evidence="1" id="KW-0472">Membrane</keyword>
<dbReference type="AlphaFoldDB" id="A0A6N2BJU3"/>